<proteinExistence type="predicted"/>
<sequence>MACGAAYTVVILPLQNSRHSLEGLHFYLWLRELKALEQEKDCLWLGLQSLDRTRLWYQQSLLQNHIRTADLSQNMCEKNHIRTADLSQNMCEKNHIRTADLSQNMCEESDGSSCLLRCELQRVNGTLGNLMSDASAWSSASDWDHRWQHTLLTQMVSRQNLHISSLQLDKDMLESQHT</sequence>
<dbReference type="Pfam" id="PF11414">
    <property type="entry name" value="Suppressor_APC"/>
    <property type="match status" value="1"/>
</dbReference>
<dbReference type="AlphaFoldDB" id="A0AAV6G0E1"/>
<organism evidence="1 2">
    <name type="scientific">Alosa alosa</name>
    <name type="common">allis shad</name>
    <dbReference type="NCBI Taxonomy" id="278164"/>
    <lineage>
        <taxon>Eukaryota</taxon>
        <taxon>Metazoa</taxon>
        <taxon>Chordata</taxon>
        <taxon>Craniata</taxon>
        <taxon>Vertebrata</taxon>
        <taxon>Euteleostomi</taxon>
        <taxon>Actinopterygii</taxon>
        <taxon>Neopterygii</taxon>
        <taxon>Teleostei</taxon>
        <taxon>Clupei</taxon>
        <taxon>Clupeiformes</taxon>
        <taxon>Clupeoidei</taxon>
        <taxon>Clupeidae</taxon>
        <taxon>Alosa</taxon>
    </lineage>
</organism>
<dbReference type="EMBL" id="JADWDJ010000017">
    <property type="protein sequence ID" value="KAG5267111.1"/>
    <property type="molecule type" value="Genomic_DNA"/>
</dbReference>
<reference evidence="1 2" key="1">
    <citation type="submission" date="2020-10" db="EMBL/GenBank/DDBJ databases">
        <title>Chromosome-scale genome assembly of the Allis shad, Alosa alosa.</title>
        <authorList>
            <person name="Margot Z."/>
            <person name="Christophe K."/>
            <person name="Cabau C."/>
            <person name="Louis A."/>
            <person name="Berthelot C."/>
            <person name="Parey E."/>
            <person name="Roest Crollius H."/>
            <person name="Montfort J."/>
            <person name="Robinson-Rechavi M."/>
            <person name="Bucao C."/>
            <person name="Bouchez O."/>
            <person name="Gislard M."/>
            <person name="Lluch J."/>
            <person name="Milhes M."/>
            <person name="Lampietro C."/>
            <person name="Lopez Roques C."/>
            <person name="Donnadieu C."/>
            <person name="Braasch I."/>
            <person name="Desvignes T."/>
            <person name="Postlethwait J."/>
            <person name="Bobe J."/>
            <person name="Guiguen Y."/>
        </authorList>
    </citation>
    <scope>NUCLEOTIDE SEQUENCE [LARGE SCALE GENOMIC DNA]</scope>
    <source>
        <strain evidence="1">M-15738</strain>
        <tissue evidence="1">Blood</tissue>
    </source>
</reference>
<name>A0AAV6G0E1_9TELE</name>
<protein>
    <submittedName>
        <fullName evidence="1">Uncharacterized protein</fullName>
    </submittedName>
</protein>
<accession>A0AAV6G0E1</accession>
<comment type="caution">
    <text evidence="1">The sequence shown here is derived from an EMBL/GenBank/DDBJ whole genome shotgun (WGS) entry which is preliminary data.</text>
</comment>
<gene>
    <name evidence="1" type="ORF">AALO_G00218110</name>
</gene>
<evidence type="ECO:0000313" key="1">
    <source>
        <dbReference type="EMBL" id="KAG5267111.1"/>
    </source>
</evidence>
<evidence type="ECO:0000313" key="2">
    <source>
        <dbReference type="Proteomes" id="UP000823561"/>
    </source>
</evidence>
<keyword evidence="2" id="KW-1185">Reference proteome</keyword>
<dbReference type="Proteomes" id="UP000823561">
    <property type="component" value="Chromosome 17"/>
</dbReference>